<keyword evidence="2" id="KW-0749">Sporulation</keyword>
<evidence type="ECO:0000313" key="9">
    <source>
        <dbReference type="Proteomes" id="UP001276659"/>
    </source>
</evidence>
<keyword evidence="9" id="KW-1185">Reference proteome</keyword>
<dbReference type="Pfam" id="PF11754">
    <property type="entry name" value="Velvet"/>
    <property type="match status" value="2"/>
</dbReference>
<feature type="region of interest" description="Disordered" evidence="6">
    <location>
        <begin position="398"/>
        <end position="519"/>
    </location>
</feature>
<dbReference type="PANTHER" id="PTHR33572">
    <property type="entry name" value="SPORE DEVELOPMENT REGULATOR VOSA"/>
    <property type="match status" value="1"/>
</dbReference>
<keyword evidence="5" id="KW-0539">Nucleus</keyword>
<feature type="compositionally biased region" description="Polar residues" evidence="6">
    <location>
        <begin position="284"/>
        <end position="295"/>
    </location>
</feature>
<evidence type="ECO:0000256" key="1">
    <source>
        <dbReference type="ARBA" id="ARBA00004123"/>
    </source>
</evidence>
<feature type="compositionally biased region" description="Polar residues" evidence="6">
    <location>
        <begin position="261"/>
        <end position="270"/>
    </location>
</feature>
<feature type="region of interest" description="Disordered" evidence="6">
    <location>
        <begin position="643"/>
        <end position="680"/>
    </location>
</feature>
<feature type="compositionally biased region" description="Polar residues" evidence="6">
    <location>
        <begin position="226"/>
        <end position="245"/>
    </location>
</feature>
<sequence>MRPRSDAYTLIVRQGPERAKAFPGPPAKEKGKAFTGHSWHRRNTDPRVFLEDRKPVDPPPIVQLRLRDPEDPAQNYLQSPYFFMCCALCDANLERPGQLAAALQGDDVDTATQSALAGTLVSSLHRLKDVDNTDGGFFVFPDLSVKIEGQFRLRFSLFDMGKTRVHYIKSVMSMPFTAFPGLSESTFLSRSFGDQGVKLRIRKEPRVLGRKRSAPSDFHLPDTSHGHPQQSHSEYQNMGLQSQHEQVGGYAGSGYDEQPYKRQSMSSDSVARSAYDQDLRFSHRTYTQPRDTYSQYPLRDPPAATRGAYYPQPVLQATAPTASDYSFMYQRNSSSSTSSPFISPRTEYPSYNFSTPNSLYQQPARDQSYQYTQAQYASAQPRPMPQLAQALPPYRPYPSTVLSQVEPPRVYSRPVEPEDQGATKRAYPPSGRPDYQSTQPLTTYDRSGQALARTLPPPQNLNSLPPLQSTVPSGQPRRDPLQSYSSSVVRPSPHFHFVTPPRTPENRRYHGTFPNPELSSRRRLFPRRTILPVLTIPDTDPKPTFSPFEVYSAPSRRFADVNDQLVDNGSSCSSGSMKILRLSTLDLWSEDTIFDLEDLVSKVVLSSRPRNVGAAALSERTPLDKPPEFGGSVLEDYLCELDDNGVDPPKVDEQASVATESTPVAGSETRLNDSIHRVKS</sequence>
<evidence type="ECO:0000256" key="5">
    <source>
        <dbReference type="ARBA" id="ARBA00023242"/>
    </source>
</evidence>
<keyword evidence="4" id="KW-0804">Transcription</keyword>
<dbReference type="InterPro" id="IPR021740">
    <property type="entry name" value="Velvet"/>
</dbReference>
<evidence type="ECO:0000313" key="8">
    <source>
        <dbReference type="EMBL" id="KAK3168658.1"/>
    </source>
</evidence>
<feature type="compositionally biased region" description="Polar residues" evidence="6">
    <location>
        <begin position="352"/>
        <end position="365"/>
    </location>
</feature>
<organism evidence="8 9">
    <name type="scientific">Lepraria neglecta</name>
    <dbReference type="NCBI Taxonomy" id="209136"/>
    <lineage>
        <taxon>Eukaryota</taxon>
        <taxon>Fungi</taxon>
        <taxon>Dikarya</taxon>
        <taxon>Ascomycota</taxon>
        <taxon>Pezizomycotina</taxon>
        <taxon>Lecanoromycetes</taxon>
        <taxon>OSLEUM clade</taxon>
        <taxon>Lecanoromycetidae</taxon>
        <taxon>Lecanorales</taxon>
        <taxon>Lecanorineae</taxon>
        <taxon>Stereocaulaceae</taxon>
        <taxon>Lepraria</taxon>
    </lineage>
</organism>
<dbReference type="InterPro" id="IPR038491">
    <property type="entry name" value="Velvet_dom_sf"/>
</dbReference>
<evidence type="ECO:0000256" key="3">
    <source>
        <dbReference type="ARBA" id="ARBA00023015"/>
    </source>
</evidence>
<dbReference type="Gene3D" id="2.60.40.3960">
    <property type="entry name" value="Velvet domain"/>
    <property type="match status" value="1"/>
</dbReference>
<feature type="region of interest" description="Disordered" evidence="6">
    <location>
        <begin position="203"/>
        <end position="306"/>
    </location>
</feature>
<comment type="subcellular location">
    <subcellularLocation>
        <location evidence="1">Nucleus</location>
    </subcellularLocation>
</comment>
<reference evidence="8" key="1">
    <citation type="submission" date="2022-11" db="EMBL/GenBank/DDBJ databases">
        <title>Chromosomal genome sequence assembly and mating type (MAT) locus characterization of the leprose asexual lichenized fungus Lepraria neglecta (Nyl.) Erichsen.</title>
        <authorList>
            <person name="Allen J.L."/>
            <person name="Pfeffer B."/>
        </authorList>
    </citation>
    <scope>NUCLEOTIDE SEQUENCE</scope>
    <source>
        <strain evidence="8">Allen 5258</strain>
    </source>
</reference>
<feature type="compositionally biased region" description="Polar residues" evidence="6">
    <location>
        <begin position="435"/>
        <end position="446"/>
    </location>
</feature>
<dbReference type="PANTHER" id="PTHR33572:SF18">
    <property type="entry name" value="SPORE DEVELOPMENT REGULATOR VOSA"/>
    <property type="match status" value="1"/>
</dbReference>
<comment type="caution">
    <text evidence="8">The sequence shown here is derived from an EMBL/GenBank/DDBJ whole genome shotgun (WGS) entry which is preliminary data.</text>
</comment>
<dbReference type="InterPro" id="IPR037525">
    <property type="entry name" value="Velvet_dom"/>
</dbReference>
<protein>
    <recommendedName>
        <fullName evidence="7">Velvet domain-containing protein</fullName>
    </recommendedName>
</protein>
<dbReference type="Proteomes" id="UP001276659">
    <property type="component" value="Unassembled WGS sequence"/>
</dbReference>
<dbReference type="EMBL" id="JASNWA010000010">
    <property type="protein sequence ID" value="KAK3168658.1"/>
    <property type="molecule type" value="Genomic_DNA"/>
</dbReference>
<name>A0AAE0DIV3_9LECA</name>
<dbReference type="PROSITE" id="PS51821">
    <property type="entry name" value="VELVET"/>
    <property type="match status" value="1"/>
</dbReference>
<feature type="compositionally biased region" description="Low complexity" evidence="6">
    <location>
        <begin position="367"/>
        <end position="380"/>
    </location>
</feature>
<feature type="region of interest" description="Disordered" evidence="6">
    <location>
        <begin position="352"/>
        <end position="381"/>
    </location>
</feature>
<dbReference type="AlphaFoldDB" id="A0AAE0DIV3"/>
<accession>A0AAE0DIV3</accession>
<gene>
    <name evidence="8" type="ORF">OEA41_005106</name>
</gene>
<evidence type="ECO:0000256" key="6">
    <source>
        <dbReference type="SAM" id="MobiDB-lite"/>
    </source>
</evidence>
<keyword evidence="3" id="KW-0805">Transcription regulation</keyword>
<feature type="region of interest" description="Disordered" evidence="6">
    <location>
        <begin position="1"/>
        <end position="40"/>
    </location>
</feature>
<evidence type="ECO:0000256" key="4">
    <source>
        <dbReference type="ARBA" id="ARBA00023163"/>
    </source>
</evidence>
<feature type="compositionally biased region" description="Low complexity" evidence="6">
    <location>
        <begin position="460"/>
        <end position="469"/>
    </location>
</feature>
<feature type="compositionally biased region" description="Basic and acidic residues" evidence="6">
    <location>
        <begin position="670"/>
        <end position="680"/>
    </location>
</feature>
<dbReference type="GO" id="GO:0005634">
    <property type="term" value="C:nucleus"/>
    <property type="evidence" value="ECO:0007669"/>
    <property type="project" value="UniProtKB-SubCell"/>
</dbReference>
<evidence type="ECO:0000259" key="7">
    <source>
        <dbReference type="PROSITE" id="PS51821"/>
    </source>
</evidence>
<feature type="domain" description="Velvet" evidence="7">
    <location>
        <begin position="1"/>
        <end position="202"/>
    </location>
</feature>
<proteinExistence type="predicted"/>
<dbReference type="GO" id="GO:0030435">
    <property type="term" value="P:sporulation resulting in formation of a cellular spore"/>
    <property type="evidence" value="ECO:0007669"/>
    <property type="project" value="UniProtKB-KW"/>
</dbReference>
<evidence type="ECO:0000256" key="2">
    <source>
        <dbReference type="ARBA" id="ARBA00022969"/>
    </source>
</evidence>